<keyword evidence="7 10" id="KW-1133">Transmembrane helix</keyword>
<dbReference type="Proteomes" id="UP000054498">
    <property type="component" value="Unassembled WGS sequence"/>
</dbReference>
<keyword evidence="8 10" id="KW-0472">Membrane</keyword>
<dbReference type="SUPFAM" id="SSF81665">
    <property type="entry name" value="Calcium ATPase, transmembrane domain M"/>
    <property type="match status" value="1"/>
</dbReference>
<name>A0A0D2K7T1_9CHLO</name>
<keyword evidence="12" id="KW-0378">Hydrolase</keyword>
<dbReference type="EMBL" id="KK105875">
    <property type="protein sequence ID" value="KIY92188.1"/>
    <property type="molecule type" value="Genomic_DNA"/>
</dbReference>
<dbReference type="FunFam" id="1.20.1110.10:FF:000065">
    <property type="entry name" value="Sarcoplasmic/endoplasmic reticulum calcium ATPase 1"/>
    <property type="match status" value="1"/>
</dbReference>
<accession>A0A0D2K7T1</accession>
<evidence type="ECO:0000256" key="10">
    <source>
        <dbReference type="SAM" id="Phobius"/>
    </source>
</evidence>
<evidence type="ECO:0000256" key="9">
    <source>
        <dbReference type="SAM" id="MobiDB-lite"/>
    </source>
</evidence>
<evidence type="ECO:0000256" key="3">
    <source>
        <dbReference type="ARBA" id="ARBA00022741"/>
    </source>
</evidence>
<proteinExistence type="predicted"/>
<evidence type="ECO:0000256" key="8">
    <source>
        <dbReference type="ARBA" id="ARBA00023136"/>
    </source>
</evidence>
<dbReference type="EC" id="3.6.3.8" evidence="12"/>
<keyword evidence="4" id="KW-0067">ATP-binding</keyword>
<dbReference type="KEGG" id="mng:MNEG_15775"/>
<dbReference type="PANTHER" id="PTHR42861">
    <property type="entry name" value="CALCIUM-TRANSPORTING ATPASE"/>
    <property type="match status" value="1"/>
</dbReference>
<keyword evidence="2 10" id="KW-0812">Transmembrane</keyword>
<sequence>MARPPRRLNEPIVNGWLFFRYVVIGLYVGAATAAGFLWWYVSFAAGPRLPWRALTSFQTCKEAAAVTAGYSCKVFSDLRPRTIAMSVLVIVEMFNALNNISENSSLFAIPPWDNSWLLAAISTSIALHCLIMYCRPLAALFGITALGRAEWKAVVALSAPVILVDEVLKLLARRAAAAAARPGKRRGGGGNGGGVPRSESSSGLLLPLGSIQVVSPLVGGGGSEPDKSN</sequence>
<comment type="subcellular location">
    <subcellularLocation>
        <location evidence="1">Membrane</location>
        <topology evidence="1">Multi-pass membrane protein</topology>
    </subcellularLocation>
</comment>
<protein>
    <submittedName>
        <fullName evidence="12">ATPase, Ca++ transporting, cardiac muscle, slowtwitch 2</fullName>
        <ecNumber evidence="12">3.6.3.8</ecNumber>
    </submittedName>
</protein>
<dbReference type="Pfam" id="PF00689">
    <property type="entry name" value="Cation_ATPase_C"/>
    <property type="match status" value="1"/>
</dbReference>
<keyword evidence="3" id="KW-0547">Nucleotide-binding</keyword>
<feature type="region of interest" description="Disordered" evidence="9">
    <location>
        <begin position="182"/>
        <end position="203"/>
    </location>
</feature>
<reference evidence="12 13" key="1">
    <citation type="journal article" date="2013" name="BMC Genomics">
        <title>Reconstruction of the lipid metabolism for the microalga Monoraphidium neglectum from its genome sequence reveals characteristics suitable for biofuel production.</title>
        <authorList>
            <person name="Bogen C."/>
            <person name="Al-Dilaimi A."/>
            <person name="Albersmeier A."/>
            <person name="Wichmann J."/>
            <person name="Grundmann M."/>
            <person name="Rupp O."/>
            <person name="Lauersen K.J."/>
            <person name="Blifernez-Klassen O."/>
            <person name="Kalinowski J."/>
            <person name="Goesmann A."/>
            <person name="Mussgnug J.H."/>
            <person name="Kruse O."/>
        </authorList>
    </citation>
    <scope>NUCLEOTIDE SEQUENCE [LARGE SCALE GENOMIC DNA]</scope>
    <source>
        <strain evidence="12 13">SAG 48.87</strain>
    </source>
</reference>
<evidence type="ECO:0000256" key="6">
    <source>
        <dbReference type="ARBA" id="ARBA00022967"/>
    </source>
</evidence>
<organism evidence="12 13">
    <name type="scientific">Monoraphidium neglectum</name>
    <dbReference type="NCBI Taxonomy" id="145388"/>
    <lineage>
        <taxon>Eukaryota</taxon>
        <taxon>Viridiplantae</taxon>
        <taxon>Chlorophyta</taxon>
        <taxon>core chlorophytes</taxon>
        <taxon>Chlorophyceae</taxon>
        <taxon>CS clade</taxon>
        <taxon>Sphaeropleales</taxon>
        <taxon>Selenastraceae</taxon>
        <taxon>Monoraphidium</taxon>
    </lineage>
</organism>
<evidence type="ECO:0000313" key="12">
    <source>
        <dbReference type="EMBL" id="KIY92188.1"/>
    </source>
</evidence>
<evidence type="ECO:0000256" key="7">
    <source>
        <dbReference type="ARBA" id="ARBA00022989"/>
    </source>
</evidence>
<evidence type="ECO:0000256" key="2">
    <source>
        <dbReference type="ARBA" id="ARBA00022692"/>
    </source>
</evidence>
<evidence type="ECO:0000256" key="4">
    <source>
        <dbReference type="ARBA" id="ARBA00022840"/>
    </source>
</evidence>
<dbReference type="InterPro" id="IPR006068">
    <property type="entry name" value="ATPase_P-typ_cation-transptr_C"/>
</dbReference>
<dbReference type="GO" id="GO:0005524">
    <property type="term" value="F:ATP binding"/>
    <property type="evidence" value="ECO:0007669"/>
    <property type="project" value="UniProtKB-KW"/>
</dbReference>
<dbReference type="STRING" id="145388.A0A0D2K7T1"/>
<dbReference type="GeneID" id="25733470"/>
<keyword evidence="5" id="KW-0460">Magnesium</keyword>
<keyword evidence="6" id="KW-1278">Translocase</keyword>
<dbReference type="RefSeq" id="XP_013891208.1">
    <property type="nucleotide sequence ID" value="XM_014035754.1"/>
</dbReference>
<dbReference type="AlphaFoldDB" id="A0A0D2K7T1"/>
<keyword evidence="13" id="KW-1185">Reference proteome</keyword>
<evidence type="ECO:0000256" key="5">
    <source>
        <dbReference type="ARBA" id="ARBA00022842"/>
    </source>
</evidence>
<feature type="domain" description="Cation-transporting P-type ATPase C-terminal" evidence="11">
    <location>
        <begin position="1"/>
        <end position="171"/>
    </location>
</feature>
<evidence type="ECO:0000256" key="1">
    <source>
        <dbReference type="ARBA" id="ARBA00004141"/>
    </source>
</evidence>
<evidence type="ECO:0000313" key="13">
    <source>
        <dbReference type="Proteomes" id="UP000054498"/>
    </source>
</evidence>
<dbReference type="Gene3D" id="1.20.1110.10">
    <property type="entry name" value="Calcium-transporting ATPase, transmembrane domain"/>
    <property type="match status" value="1"/>
</dbReference>
<dbReference type="GO" id="GO:0016787">
    <property type="term" value="F:hydrolase activity"/>
    <property type="evidence" value="ECO:0007669"/>
    <property type="project" value="UniProtKB-KW"/>
</dbReference>
<dbReference type="GO" id="GO:0016020">
    <property type="term" value="C:membrane"/>
    <property type="evidence" value="ECO:0007669"/>
    <property type="project" value="UniProtKB-SubCell"/>
</dbReference>
<dbReference type="InterPro" id="IPR023298">
    <property type="entry name" value="ATPase_P-typ_TM_dom_sf"/>
</dbReference>
<feature type="transmembrane region" description="Helical" evidence="10">
    <location>
        <begin position="21"/>
        <end position="41"/>
    </location>
</feature>
<dbReference type="OrthoDB" id="3352408at2759"/>
<evidence type="ECO:0000259" key="11">
    <source>
        <dbReference type="Pfam" id="PF00689"/>
    </source>
</evidence>
<gene>
    <name evidence="12" type="ORF">MNEG_15775</name>
</gene>